<evidence type="ECO:0008006" key="3">
    <source>
        <dbReference type="Google" id="ProtNLM"/>
    </source>
</evidence>
<keyword evidence="2" id="KW-1185">Reference proteome</keyword>
<accession>A0ABT9Q5X2</accession>
<gene>
    <name evidence="1" type="ORF">J2853_001352</name>
</gene>
<organism evidence="1 2">
    <name type="scientific">Streptosporangium lutulentum</name>
    <dbReference type="NCBI Taxonomy" id="1461250"/>
    <lineage>
        <taxon>Bacteria</taxon>
        <taxon>Bacillati</taxon>
        <taxon>Actinomycetota</taxon>
        <taxon>Actinomycetes</taxon>
        <taxon>Streptosporangiales</taxon>
        <taxon>Streptosporangiaceae</taxon>
        <taxon>Streptosporangium</taxon>
    </lineage>
</organism>
<comment type="caution">
    <text evidence="1">The sequence shown here is derived from an EMBL/GenBank/DDBJ whole genome shotgun (WGS) entry which is preliminary data.</text>
</comment>
<evidence type="ECO:0000313" key="1">
    <source>
        <dbReference type="EMBL" id="MDP9842141.1"/>
    </source>
</evidence>
<dbReference type="EMBL" id="JAUSQU010000001">
    <property type="protein sequence ID" value="MDP9842141.1"/>
    <property type="molecule type" value="Genomic_DNA"/>
</dbReference>
<name>A0ABT9Q5X2_9ACTN</name>
<sequence length="407" mass="45131">MNARRSHEEARRFLEHLRAHNQAALGISSDSSALVDRADPSDTVNRFLRESLHPEDARDPEIRALVEQHFARSHHGNDEMLAGLQDNIEQTAAARIKGVDLAPLSPLIGYLQTGQLNAVSMRVPGRSGDYLVLFEDEMLLFASKLSKAVAWAIPAGPSDANGMMTFEWGMPPVTERIEARPEVAEQFADIVITYAVTGGVGQAAHHMVPPGYLNLASMMRDSLEYFVLGHEYSHILLGHLDIAESRKGVLPAGEAEVLAYSWRQELDADWFGMVLSINALIDHEDQDIPFGFIGISLFFDALDVMDRAVALLQTGDENARQLGSHPPSDLRKRYLRDFLPQMAGGDPELSEDVRTALELADVQSEIIRLLWERTRPILLDLRRHGVSVAPTWRTIPKEAGDETVPGP</sequence>
<dbReference type="Proteomes" id="UP001225356">
    <property type="component" value="Unassembled WGS sequence"/>
</dbReference>
<reference evidence="1 2" key="1">
    <citation type="submission" date="2023-07" db="EMBL/GenBank/DDBJ databases">
        <title>Sequencing the genomes of 1000 actinobacteria strains.</title>
        <authorList>
            <person name="Klenk H.-P."/>
        </authorList>
    </citation>
    <scope>NUCLEOTIDE SEQUENCE [LARGE SCALE GENOMIC DNA]</scope>
    <source>
        <strain evidence="1 2">DSM 46740</strain>
    </source>
</reference>
<evidence type="ECO:0000313" key="2">
    <source>
        <dbReference type="Proteomes" id="UP001225356"/>
    </source>
</evidence>
<dbReference type="RefSeq" id="WP_307556047.1">
    <property type="nucleotide sequence ID" value="NZ_JAUSQU010000001.1"/>
</dbReference>
<protein>
    <recommendedName>
        <fullName evidence="3">Peptidase family M48</fullName>
    </recommendedName>
</protein>
<proteinExistence type="predicted"/>